<dbReference type="InterPro" id="IPR046879">
    <property type="entry name" value="KANL3/Tex30_Abhydrolase"/>
</dbReference>
<dbReference type="AlphaFoldDB" id="A0AB33JSX2"/>
<dbReference type="InterPro" id="IPR029058">
    <property type="entry name" value="AB_hydrolase_fold"/>
</dbReference>
<dbReference type="PANTHER" id="PTHR13136:SF11">
    <property type="entry name" value="TESTIS-EXPRESSED PROTEIN 30"/>
    <property type="match status" value="1"/>
</dbReference>
<reference evidence="2" key="1">
    <citation type="submission" date="2024-07" db="EMBL/GenBank/DDBJ databases">
        <title>Complete genome sequences of cellulolytic bacteria, Kitasatospora sp. CMC57 and Streptomyces sp. CMC78, isolated from Japanese agricultural soil.</title>
        <authorList>
            <person name="Hashimoto T."/>
            <person name="Ito M."/>
            <person name="Iwamoto M."/>
            <person name="Fukahori D."/>
            <person name="Shoda T."/>
            <person name="Sakoda M."/>
            <person name="Morohoshi T."/>
            <person name="Mitsuboshi M."/>
            <person name="Nishizawa T."/>
        </authorList>
    </citation>
    <scope>NUCLEOTIDE SEQUENCE</scope>
    <source>
        <strain evidence="2">CMC57</strain>
    </source>
</reference>
<dbReference type="PANTHER" id="PTHR13136">
    <property type="entry name" value="TESTIS DEVELOPMENT PROTEIN PRTD"/>
    <property type="match status" value="1"/>
</dbReference>
<feature type="domain" description="KANL3/Tex30 alpha/beta hydrolase-like" evidence="1">
    <location>
        <begin position="22"/>
        <end position="205"/>
    </location>
</feature>
<dbReference type="InterPro" id="IPR026555">
    <property type="entry name" value="NSL3/Tex30"/>
</dbReference>
<protein>
    <recommendedName>
        <fullName evidence="1">KANL3/Tex30 alpha/beta hydrolase-like domain-containing protein</fullName>
    </recommendedName>
</protein>
<sequence length="208" mass="21422">MLVTTPVGDARITLHPAEGRARALLALGHGAGGGVEARDLQALAAVLPARGITVALVEQPWRVAGKKIGPAPKTLDAAWLPAMAELAGQRLPLVVGGRSAGARVACRTAGQVGAVGVLALAFPLHPPGRPERSRIEELLGTGRPTLVVQAGQDTFGTPGEFPQLPAGHRLVAIPYGSHGFAVPKRAPLGQDEALELITTAVGDWILEL</sequence>
<gene>
    <name evidence="2" type="ORF">KCMC57_24900</name>
</gene>
<dbReference type="SUPFAM" id="SSF53474">
    <property type="entry name" value="alpha/beta-Hydrolases"/>
    <property type="match status" value="1"/>
</dbReference>
<dbReference type="Gene3D" id="3.40.50.1820">
    <property type="entry name" value="alpha/beta hydrolase"/>
    <property type="match status" value="1"/>
</dbReference>
<evidence type="ECO:0000259" key="1">
    <source>
        <dbReference type="Pfam" id="PF20408"/>
    </source>
</evidence>
<dbReference type="RefSeq" id="WP_407988558.1">
    <property type="nucleotide sequence ID" value="NZ_AP035881.2"/>
</dbReference>
<evidence type="ECO:0000313" key="2">
    <source>
        <dbReference type="EMBL" id="BFP46122.1"/>
    </source>
</evidence>
<proteinExistence type="predicted"/>
<organism evidence="2">
    <name type="scientific">Kitasatospora sp. CMC57</name>
    <dbReference type="NCBI Taxonomy" id="3231513"/>
    <lineage>
        <taxon>Bacteria</taxon>
        <taxon>Bacillati</taxon>
        <taxon>Actinomycetota</taxon>
        <taxon>Actinomycetes</taxon>
        <taxon>Kitasatosporales</taxon>
        <taxon>Streptomycetaceae</taxon>
        <taxon>Kitasatospora</taxon>
    </lineage>
</organism>
<name>A0AB33JSX2_9ACTN</name>
<accession>A0AB33JSX2</accession>
<dbReference type="EMBL" id="AP035881">
    <property type="protein sequence ID" value="BFP46122.1"/>
    <property type="molecule type" value="Genomic_DNA"/>
</dbReference>
<dbReference type="Pfam" id="PF20408">
    <property type="entry name" value="Abhydrolase_11"/>
    <property type="match status" value="1"/>
</dbReference>